<dbReference type="EMBL" id="JAVDYF010000001">
    <property type="protein sequence ID" value="MDR7355587.1"/>
    <property type="molecule type" value="Genomic_DNA"/>
</dbReference>
<dbReference type="Gene3D" id="3.60.130.10">
    <property type="entry name" value="Clavaminate synthase-like"/>
    <property type="match status" value="1"/>
</dbReference>
<comment type="cofactor">
    <cofactor evidence="1">
        <name>Fe(2+)</name>
        <dbReference type="ChEBI" id="CHEBI:29033"/>
    </cofactor>
</comment>
<comment type="similarity">
    <text evidence="2">Belongs to the TfdA dioxygenase family.</text>
</comment>
<sequence length="289" mass="32982">MALEFTYPENGELGVIIRGFDPKTATEDDYRAMKQAVYDHRLIVLKDQHDIDPGDFVHLGTQMGTVVPYYEPMYHHPDHHEIFVSSNITQDGKQLGVPRTGKFWHSDYQFKPEPFAFTIFAPKILPEGNRGTFFIDMAQAFERLPEQLKMKARGTHAEHSVRRFFKIRPEDVYRPLGEIIDEVEAKSPASVHPTVITHPVTGEEILYISEGFTNQIVDQPGLVQELLEEIGMLDPEFEHPNIQRHPYEPGEIVIWDNRALSHRALHVTHDGPAVSHRVTVVDGLPLSAH</sequence>
<dbReference type="RefSeq" id="WP_277103382.1">
    <property type="nucleotide sequence ID" value="NZ_BAAAJS010000072.1"/>
</dbReference>
<keyword evidence="4 8" id="KW-0223">Dioxygenase</keyword>
<reference evidence="8 9" key="1">
    <citation type="submission" date="2023-07" db="EMBL/GenBank/DDBJ databases">
        <title>Sequencing the genomes of 1000 actinobacteria strains.</title>
        <authorList>
            <person name="Klenk H.-P."/>
        </authorList>
    </citation>
    <scope>NUCLEOTIDE SEQUENCE [LARGE SCALE GENOMIC DNA]</scope>
    <source>
        <strain evidence="8 9">DSM 44508</strain>
    </source>
</reference>
<keyword evidence="3" id="KW-0479">Metal-binding</keyword>
<dbReference type="InterPro" id="IPR051178">
    <property type="entry name" value="TfdA_dioxygenase"/>
</dbReference>
<evidence type="ECO:0000256" key="3">
    <source>
        <dbReference type="ARBA" id="ARBA00022723"/>
    </source>
</evidence>
<keyword evidence="5 8" id="KW-0560">Oxidoreductase</keyword>
<evidence type="ECO:0000256" key="4">
    <source>
        <dbReference type="ARBA" id="ARBA00022964"/>
    </source>
</evidence>
<name>A0ABU2BAD2_9CORY</name>
<comment type="caution">
    <text evidence="8">The sequence shown here is derived from an EMBL/GenBank/DDBJ whole genome shotgun (WGS) entry which is preliminary data.</text>
</comment>
<dbReference type="EC" id="1.14.11.17" evidence="8"/>
<dbReference type="InterPro" id="IPR003819">
    <property type="entry name" value="TauD/TfdA-like"/>
</dbReference>
<proteinExistence type="inferred from homology"/>
<feature type="domain" description="TauD/TfdA-like" evidence="7">
    <location>
        <begin position="19"/>
        <end position="267"/>
    </location>
</feature>
<evidence type="ECO:0000256" key="2">
    <source>
        <dbReference type="ARBA" id="ARBA00005896"/>
    </source>
</evidence>
<evidence type="ECO:0000259" key="7">
    <source>
        <dbReference type="Pfam" id="PF02668"/>
    </source>
</evidence>
<protein>
    <submittedName>
        <fullName evidence="8">Taurine dioxygenase</fullName>
        <ecNumber evidence="8">1.14.11.17</ecNumber>
    </submittedName>
</protein>
<dbReference type="SUPFAM" id="SSF51197">
    <property type="entry name" value="Clavaminate synthase-like"/>
    <property type="match status" value="1"/>
</dbReference>
<evidence type="ECO:0000256" key="1">
    <source>
        <dbReference type="ARBA" id="ARBA00001954"/>
    </source>
</evidence>
<evidence type="ECO:0000256" key="6">
    <source>
        <dbReference type="ARBA" id="ARBA00023004"/>
    </source>
</evidence>
<evidence type="ECO:0000313" key="8">
    <source>
        <dbReference type="EMBL" id="MDR7355587.1"/>
    </source>
</evidence>
<dbReference type="InterPro" id="IPR042098">
    <property type="entry name" value="TauD-like_sf"/>
</dbReference>
<evidence type="ECO:0000256" key="5">
    <source>
        <dbReference type="ARBA" id="ARBA00023002"/>
    </source>
</evidence>
<dbReference type="PANTHER" id="PTHR43779:SF3">
    <property type="entry name" value="(3R)-3-[(CARBOXYMETHYL)AMINO]FATTY ACID OXYGENASE_DECARBOXYLASE"/>
    <property type="match status" value="1"/>
</dbReference>
<keyword evidence="6" id="KW-0408">Iron</keyword>
<organism evidence="8 9">
    <name type="scientific">Corynebacterium felinum</name>
    <dbReference type="NCBI Taxonomy" id="131318"/>
    <lineage>
        <taxon>Bacteria</taxon>
        <taxon>Bacillati</taxon>
        <taxon>Actinomycetota</taxon>
        <taxon>Actinomycetes</taxon>
        <taxon>Mycobacteriales</taxon>
        <taxon>Corynebacteriaceae</taxon>
        <taxon>Corynebacterium</taxon>
    </lineage>
</organism>
<dbReference type="Pfam" id="PF02668">
    <property type="entry name" value="TauD"/>
    <property type="match status" value="1"/>
</dbReference>
<accession>A0ABU2BAD2</accession>
<evidence type="ECO:0000313" key="9">
    <source>
        <dbReference type="Proteomes" id="UP001183619"/>
    </source>
</evidence>
<dbReference type="Proteomes" id="UP001183619">
    <property type="component" value="Unassembled WGS sequence"/>
</dbReference>
<dbReference type="PANTHER" id="PTHR43779">
    <property type="entry name" value="DIOXYGENASE RV0097-RELATED"/>
    <property type="match status" value="1"/>
</dbReference>
<gene>
    <name evidence="8" type="ORF">J2S37_002125</name>
</gene>
<keyword evidence="9" id="KW-1185">Reference proteome</keyword>
<dbReference type="GO" id="GO:0000908">
    <property type="term" value="F:taurine dioxygenase activity"/>
    <property type="evidence" value="ECO:0007669"/>
    <property type="project" value="UniProtKB-EC"/>
</dbReference>